<dbReference type="InterPro" id="IPR000683">
    <property type="entry name" value="Gfo/Idh/MocA-like_OxRdtase_N"/>
</dbReference>
<evidence type="ECO:0000259" key="1">
    <source>
        <dbReference type="Pfam" id="PF01408"/>
    </source>
</evidence>
<comment type="caution">
    <text evidence="3">The sequence shown here is derived from an EMBL/GenBank/DDBJ whole genome shotgun (WGS) entry which is preliminary data.</text>
</comment>
<evidence type="ECO:0000259" key="2">
    <source>
        <dbReference type="Pfam" id="PF22725"/>
    </source>
</evidence>
<dbReference type="InterPro" id="IPR036291">
    <property type="entry name" value="NAD(P)-bd_dom_sf"/>
</dbReference>
<dbReference type="PANTHER" id="PTHR43377">
    <property type="entry name" value="BILIVERDIN REDUCTASE A"/>
    <property type="match status" value="1"/>
</dbReference>
<dbReference type="Proteomes" id="UP000435802">
    <property type="component" value="Unassembled WGS sequence"/>
</dbReference>
<organism evidence="3 4">
    <name type="scientific">Shinella kummerowiae</name>
    <dbReference type="NCBI Taxonomy" id="417745"/>
    <lineage>
        <taxon>Bacteria</taxon>
        <taxon>Pseudomonadati</taxon>
        <taxon>Pseudomonadota</taxon>
        <taxon>Alphaproteobacteria</taxon>
        <taxon>Hyphomicrobiales</taxon>
        <taxon>Rhizobiaceae</taxon>
        <taxon>Shinella</taxon>
    </lineage>
</organism>
<sequence length="351" mass="37552">MGTPVRIAFIGAGVMGRHHLSVAERNPDIEIAGVAEFSQDTREKLEAKGIATFADHKEMLATVKPDGVVISTPNAYHAPAAIDCIEAGAVPLIEKPVADTLAAGLRLRKALAGADLPALVGHHRRHNPIIAAAAAHVRAGGLGRVLALNGMWLRRKPDEYYKEAWKTDPALGGGTLLINAIHDFDSLRAICGEIESVQAVTSSASRGFAVEDTAAVLLKFESGALGTFVISDNVVAPWCWEMTSQEDPRFAWQPEDCYVICGTEGSLAVPTLETWTNAPNGGRDATFIRRKLYHVAAESMELQMAHFVRVIRREEEPLVSVDSALGTLAATLAVSLSAKDGKPVRIADLLA</sequence>
<dbReference type="InterPro" id="IPR055170">
    <property type="entry name" value="GFO_IDH_MocA-like_dom"/>
</dbReference>
<dbReference type="SUPFAM" id="SSF55347">
    <property type="entry name" value="Glyceraldehyde-3-phosphate dehydrogenase-like, C-terminal domain"/>
    <property type="match status" value="1"/>
</dbReference>
<dbReference type="Pfam" id="PF22725">
    <property type="entry name" value="GFO_IDH_MocA_C3"/>
    <property type="match status" value="1"/>
</dbReference>
<dbReference type="InterPro" id="IPR051450">
    <property type="entry name" value="Gfo/Idh/MocA_Oxidoreductases"/>
</dbReference>
<evidence type="ECO:0000313" key="4">
    <source>
        <dbReference type="Proteomes" id="UP000435802"/>
    </source>
</evidence>
<dbReference type="Pfam" id="PF01408">
    <property type="entry name" value="GFO_IDH_MocA"/>
    <property type="match status" value="1"/>
</dbReference>
<name>A0A6N8SN77_9HYPH</name>
<dbReference type="EMBL" id="WUMK01000018">
    <property type="protein sequence ID" value="MXN49288.1"/>
    <property type="molecule type" value="Genomic_DNA"/>
</dbReference>
<proteinExistence type="predicted"/>
<gene>
    <name evidence="3" type="ORF">GR138_29250</name>
</gene>
<protein>
    <submittedName>
        <fullName evidence="3">Gfo/Idh/MocA family oxidoreductase</fullName>
    </submittedName>
</protein>
<dbReference type="Gene3D" id="3.30.360.10">
    <property type="entry name" value="Dihydrodipicolinate Reductase, domain 2"/>
    <property type="match status" value="1"/>
</dbReference>
<evidence type="ECO:0000313" key="3">
    <source>
        <dbReference type="EMBL" id="MXN49288.1"/>
    </source>
</evidence>
<dbReference type="PANTHER" id="PTHR43377:SF8">
    <property type="entry name" value="BLR3664 PROTEIN"/>
    <property type="match status" value="1"/>
</dbReference>
<reference evidence="3 4" key="1">
    <citation type="submission" date="2019-12" db="EMBL/GenBank/DDBJ databases">
        <title>Shinella kummerowiae sp. nov., a symbiotic bacterium isolated from root nodules of the herbal legume Kummerowia stipulacea.</title>
        <authorList>
            <person name="Gao J."/>
        </authorList>
    </citation>
    <scope>NUCLEOTIDE SEQUENCE [LARGE SCALE GENOMIC DNA]</scope>
    <source>
        <strain evidence="3 4">CCBAU 25048</strain>
    </source>
</reference>
<dbReference type="Gene3D" id="3.40.50.720">
    <property type="entry name" value="NAD(P)-binding Rossmann-like Domain"/>
    <property type="match status" value="1"/>
</dbReference>
<dbReference type="OrthoDB" id="9792935at2"/>
<dbReference type="RefSeq" id="WP_113580723.1">
    <property type="nucleotide sequence ID" value="NZ_JAODWE010000018.1"/>
</dbReference>
<keyword evidence="4" id="KW-1185">Reference proteome</keyword>
<feature type="domain" description="GFO/IDH/MocA-like oxidoreductase" evidence="2">
    <location>
        <begin position="131"/>
        <end position="267"/>
    </location>
</feature>
<dbReference type="SUPFAM" id="SSF51735">
    <property type="entry name" value="NAD(P)-binding Rossmann-fold domains"/>
    <property type="match status" value="1"/>
</dbReference>
<dbReference type="AlphaFoldDB" id="A0A6N8SN77"/>
<feature type="domain" description="Gfo/Idh/MocA-like oxidoreductase N-terminal" evidence="1">
    <location>
        <begin position="5"/>
        <end position="122"/>
    </location>
</feature>
<accession>A0A6N8SN77</accession>
<dbReference type="GO" id="GO:0000166">
    <property type="term" value="F:nucleotide binding"/>
    <property type="evidence" value="ECO:0007669"/>
    <property type="project" value="InterPro"/>
</dbReference>